<feature type="signal peptide" evidence="16">
    <location>
        <begin position="1"/>
        <end position="24"/>
    </location>
</feature>
<dbReference type="Pfam" id="PF01657">
    <property type="entry name" value="Stress-antifung"/>
    <property type="match status" value="2"/>
</dbReference>
<dbReference type="InterPro" id="IPR011009">
    <property type="entry name" value="Kinase-like_dom_sf"/>
</dbReference>
<dbReference type="PROSITE" id="PS50011">
    <property type="entry name" value="PROTEIN_KINASE_DOM"/>
    <property type="match status" value="1"/>
</dbReference>
<keyword evidence="2" id="KW-0723">Serine/threonine-protein kinase</keyword>
<dbReference type="PROSITE" id="PS51473">
    <property type="entry name" value="GNK2"/>
    <property type="match status" value="2"/>
</dbReference>
<dbReference type="GO" id="GO:0005886">
    <property type="term" value="C:plasma membrane"/>
    <property type="evidence" value="ECO:0007669"/>
    <property type="project" value="TreeGrafter"/>
</dbReference>
<dbReference type="CDD" id="cd23509">
    <property type="entry name" value="Gnk2-like"/>
    <property type="match status" value="2"/>
</dbReference>
<keyword evidence="7" id="KW-0547">Nucleotide-binding</keyword>
<evidence type="ECO:0000256" key="14">
    <source>
        <dbReference type="SAM" id="MobiDB-lite"/>
    </source>
</evidence>
<reference evidence="20" key="2">
    <citation type="journal article" date="2020" name="Nat. Genet.">
        <title>Genomic diversifications of five Gossypium allopolyploid species and their impact on cotton improvement.</title>
        <authorList>
            <person name="Chen Z.J."/>
            <person name="Sreedasyam A."/>
            <person name="Ando A."/>
            <person name="Song Q."/>
            <person name="De Santiago L.M."/>
            <person name="Hulse-Kemp A.M."/>
            <person name="Ding M."/>
            <person name="Ye W."/>
            <person name="Kirkbride R.C."/>
            <person name="Jenkins J."/>
            <person name="Plott C."/>
            <person name="Lovell J."/>
            <person name="Lin Y.M."/>
            <person name="Vaughn R."/>
            <person name="Liu B."/>
            <person name="Simpson S."/>
            <person name="Scheffler B.E."/>
            <person name="Wen L."/>
            <person name="Saski C.A."/>
            <person name="Grover C.E."/>
            <person name="Hu G."/>
            <person name="Conover J.L."/>
            <person name="Carlson J.W."/>
            <person name="Shu S."/>
            <person name="Boston L.B."/>
            <person name="Williams M."/>
            <person name="Peterson D.G."/>
            <person name="McGee K."/>
            <person name="Jones D.C."/>
            <person name="Wendel J.F."/>
            <person name="Stelly D.M."/>
            <person name="Grimwood J."/>
            <person name="Schmutz J."/>
        </authorList>
    </citation>
    <scope>NUCLEOTIDE SEQUENCE [LARGE SCALE GENOMIC DNA]</scope>
    <source>
        <strain evidence="20">cv. 3-79</strain>
    </source>
</reference>
<dbReference type="GO" id="GO:0005524">
    <property type="term" value="F:ATP binding"/>
    <property type="evidence" value="ECO:0007669"/>
    <property type="project" value="UniProtKB-KW"/>
</dbReference>
<accession>A0A5J5R2C5</accession>
<feature type="transmembrane region" description="Helical" evidence="15">
    <location>
        <begin position="290"/>
        <end position="312"/>
    </location>
</feature>
<gene>
    <name evidence="19" type="ORF">ES319_D06G145200v1</name>
</gene>
<proteinExistence type="predicted"/>
<dbReference type="FunFam" id="3.30.430.20:FF:000003">
    <property type="entry name" value="Cysteine-rich RLK (RECEPTOR-like protein kinase) 10"/>
    <property type="match status" value="1"/>
</dbReference>
<keyword evidence="20" id="KW-1185">Reference proteome</keyword>
<keyword evidence="10 15" id="KW-1133">Transmembrane helix</keyword>
<dbReference type="PANTHER" id="PTHR27002:SF861">
    <property type="entry name" value="CYSTEINE-RICH RECEPTOR-LIKE PROTEIN KINASE 14 ISOFORM X1"/>
    <property type="match status" value="1"/>
</dbReference>
<organism evidence="19">
    <name type="scientific">Gossypium barbadense</name>
    <name type="common">Sea Island cotton</name>
    <name type="synonym">Hibiscus barbadensis</name>
    <dbReference type="NCBI Taxonomy" id="3634"/>
    <lineage>
        <taxon>Eukaryota</taxon>
        <taxon>Viridiplantae</taxon>
        <taxon>Streptophyta</taxon>
        <taxon>Embryophyta</taxon>
        <taxon>Tracheophyta</taxon>
        <taxon>Spermatophyta</taxon>
        <taxon>Magnoliopsida</taxon>
        <taxon>eudicotyledons</taxon>
        <taxon>Gunneridae</taxon>
        <taxon>Pentapetalae</taxon>
        <taxon>rosids</taxon>
        <taxon>malvids</taxon>
        <taxon>Malvales</taxon>
        <taxon>Malvaceae</taxon>
        <taxon>Malvoideae</taxon>
        <taxon>Gossypium</taxon>
    </lineage>
</organism>
<dbReference type="InterPro" id="IPR000719">
    <property type="entry name" value="Prot_kinase_dom"/>
</dbReference>
<feature type="domain" description="Gnk2-homologous" evidence="18">
    <location>
        <begin position="133"/>
        <end position="241"/>
    </location>
</feature>
<comment type="subcellular location">
    <subcellularLocation>
        <location evidence="1">Membrane</location>
        <topology evidence="1">Single-pass membrane protein</topology>
    </subcellularLocation>
</comment>
<dbReference type="SUPFAM" id="SSF56112">
    <property type="entry name" value="Protein kinase-like (PK-like)"/>
    <property type="match status" value="1"/>
</dbReference>
<dbReference type="SMART" id="SM00220">
    <property type="entry name" value="S_TKc"/>
    <property type="match status" value="1"/>
</dbReference>
<reference evidence="19" key="1">
    <citation type="submission" date="2019-06" db="EMBL/GenBank/DDBJ databases">
        <title>WGS assembly of Gossypium barbadense.</title>
        <authorList>
            <person name="Chen Z.J."/>
            <person name="Sreedasyam A."/>
            <person name="Ando A."/>
            <person name="Song Q."/>
            <person name="De L."/>
            <person name="Hulse-Kemp A."/>
            <person name="Ding M."/>
            <person name="Ye W."/>
            <person name="Kirkbride R."/>
            <person name="Jenkins J."/>
            <person name="Plott C."/>
            <person name="Lovell J."/>
            <person name="Lin Y.-M."/>
            <person name="Vaughn R."/>
            <person name="Liu B."/>
            <person name="Li W."/>
            <person name="Simpson S."/>
            <person name="Scheffler B."/>
            <person name="Saski C."/>
            <person name="Grover C."/>
            <person name="Hu G."/>
            <person name="Conover J."/>
            <person name="Carlson J."/>
            <person name="Shu S."/>
            <person name="Boston L."/>
            <person name="Williams M."/>
            <person name="Peterson D."/>
            <person name="Mcgee K."/>
            <person name="Jones D."/>
            <person name="Wendel J."/>
            <person name="Stelly D."/>
            <person name="Grimwood J."/>
            <person name="Schmutz J."/>
        </authorList>
    </citation>
    <scope>NUCLEOTIDE SEQUENCE [LARGE SCALE GENOMIC DNA]</scope>
    <source>
        <strain evidence="19">1400233.01</strain>
    </source>
</reference>
<dbReference type="EMBL" id="CM018220">
    <property type="protein sequence ID" value="KAB2025396.1"/>
    <property type="molecule type" value="Genomic_DNA"/>
</dbReference>
<evidence type="ECO:0000256" key="7">
    <source>
        <dbReference type="ARBA" id="ARBA00022741"/>
    </source>
</evidence>
<evidence type="ECO:0000256" key="1">
    <source>
        <dbReference type="ARBA" id="ARBA00004167"/>
    </source>
</evidence>
<name>A0A5J5R2C5_GOSBA</name>
<dbReference type="FunFam" id="3.30.200.20:FF:000142">
    <property type="entry name" value="Cysteine-rich receptor-like protein kinase 10"/>
    <property type="match status" value="1"/>
</dbReference>
<evidence type="ECO:0000259" key="18">
    <source>
        <dbReference type="PROSITE" id="PS51473"/>
    </source>
</evidence>
<keyword evidence="13" id="KW-0325">Glycoprotein</keyword>
<dbReference type="Gene3D" id="1.10.510.10">
    <property type="entry name" value="Transferase(Phosphotransferase) domain 1"/>
    <property type="match status" value="1"/>
</dbReference>
<dbReference type="Pfam" id="PF00069">
    <property type="entry name" value="Pkinase"/>
    <property type="match status" value="1"/>
</dbReference>
<evidence type="ECO:0000256" key="12">
    <source>
        <dbReference type="ARBA" id="ARBA00023170"/>
    </source>
</evidence>
<feature type="region of interest" description="Disordered" evidence="14">
    <location>
        <begin position="250"/>
        <end position="282"/>
    </location>
</feature>
<evidence type="ECO:0000256" key="11">
    <source>
        <dbReference type="ARBA" id="ARBA00023136"/>
    </source>
</evidence>
<evidence type="ECO:0000256" key="9">
    <source>
        <dbReference type="ARBA" id="ARBA00022840"/>
    </source>
</evidence>
<dbReference type="Gene3D" id="3.30.200.20">
    <property type="entry name" value="Phosphorylase Kinase, domain 1"/>
    <property type="match status" value="1"/>
</dbReference>
<evidence type="ECO:0000313" key="19">
    <source>
        <dbReference type="EMBL" id="KAB2025396.1"/>
    </source>
</evidence>
<keyword evidence="12" id="KW-0675">Receptor</keyword>
<feature type="chain" id="PRO_5040602556" description="Protein kinase domain-containing protein" evidence="16">
    <location>
        <begin position="25"/>
        <end position="525"/>
    </location>
</feature>
<dbReference type="InterPro" id="IPR038408">
    <property type="entry name" value="GNK2_sf"/>
</dbReference>
<dbReference type="AlphaFoldDB" id="A0A5J5R2C5"/>
<keyword evidence="4 15" id="KW-0812">Transmembrane</keyword>
<evidence type="ECO:0000313" key="20">
    <source>
        <dbReference type="Proteomes" id="UP000327439"/>
    </source>
</evidence>
<feature type="compositionally biased region" description="Pro residues" evidence="14">
    <location>
        <begin position="253"/>
        <end position="272"/>
    </location>
</feature>
<keyword evidence="3" id="KW-0808">Transferase</keyword>
<keyword evidence="9" id="KW-0067">ATP-binding</keyword>
<dbReference type="Gene3D" id="3.30.430.20">
    <property type="entry name" value="Gnk2 domain, C-X8-C-X2-C motif"/>
    <property type="match status" value="2"/>
</dbReference>
<dbReference type="PROSITE" id="PS00108">
    <property type="entry name" value="PROTEIN_KINASE_ST"/>
    <property type="match status" value="1"/>
</dbReference>
<keyword evidence="6" id="KW-0677">Repeat</keyword>
<dbReference type="Proteomes" id="UP000327439">
    <property type="component" value="Chromosome D06"/>
</dbReference>
<keyword evidence="8" id="KW-0418">Kinase</keyword>
<evidence type="ECO:0000256" key="3">
    <source>
        <dbReference type="ARBA" id="ARBA00022679"/>
    </source>
</evidence>
<evidence type="ECO:0000256" key="2">
    <source>
        <dbReference type="ARBA" id="ARBA00022527"/>
    </source>
</evidence>
<keyword evidence="11 15" id="KW-0472">Membrane</keyword>
<evidence type="ECO:0000256" key="15">
    <source>
        <dbReference type="SAM" id="Phobius"/>
    </source>
</evidence>
<dbReference type="EMBL" id="CM018220">
    <property type="protein sequence ID" value="KAB2025397.1"/>
    <property type="molecule type" value="Genomic_DNA"/>
</dbReference>
<protein>
    <recommendedName>
        <fullName evidence="21">Protein kinase domain-containing protein</fullName>
    </recommendedName>
</protein>
<feature type="domain" description="Gnk2-homologous" evidence="18">
    <location>
        <begin position="22"/>
        <end position="126"/>
    </location>
</feature>
<dbReference type="GO" id="GO:0004674">
    <property type="term" value="F:protein serine/threonine kinase activity"/>
    <property type="evidence" value="ECO:0007669"/>
    <property type="project" value="UniProtKB-KW"/>
</dbReference>
<evidence type="ECO:0000256" key="13">
    <source>
        <dbReference type="ARBA" id="ARBA00023180"/>
    </source>
</evidence>
<evidence type="ECO:0000256" key="8">
    <source>
        <dbReference type="ARBA" id="ARBA00022777"/>
    </source>
</evidence>
<dbReference type="InterPro" id="IPR002902">
    <property type="entry name" value="GNK2"/>
</dbReference>
<dbReference type="FunFam" id="1.10.510.10:FF:001019">
    <property type="entry name" value="G-type lectin S-receptor-like serine/threonine-protein kinase B120"/>
    <property type="match status" value="1"/>
</dbReference>
<evidence type="ECO:0000256" key="16">
    <source>
        <dbReference type="SAM" id="SignalP"/>
    </source>
</evidence>
<sequence length="525" mass="58602">MWVKLTALSSILSHLLICISLVEAYIRCYDTGNFTINSTYGKNRDLLLASLPPNVSAKGGFFTSNFGQNADKVYALGMCRGDSTPDDCYKCVNSTFHELIANCPNQKEALAWGGKPCHVHYANHSFYGTPQDLGVPEAGYNTGDITFNLTEFDTVWESLMDTVVRNASNGSSTLKYATGEADFTITQTIYALMQCTPDLSYQNCDFCLRQSISYYERCCHGKQGGYVQRPSCYFQWDLYPFYTPNASTTAPSLSPPPSPVSPPPPAASPPPQSVNTIKKEEGGHRSSQTLVIIIVPIVILVAVLVILAVAILRKRIAKPKQDDQNAKTRVESLQFDFDAVRVATKDFSDANILGRGGFGPVYKGKLEDGRQVAIKRLSENSGQGQQEFKNEVMLLAKLQHRNLVRLLGFSLEQKERVLIYEFLPNSSLDNFIFDSVKRSLLSWTKRYKIINGIAKGLLYLHEDSQYRIIHRDLKTANILLDEEMNPKISDFGMAKLFTVDQTRADTSKVVGTYGYMAPEYAWHGQ</sequence>
<evidence type="ECO:0008006" key="21">
    <source>
        <dbReference type="Google" id="ProtNLM"/>
    </source>
</evidence>
<evidence type="ECO:0000256" key="4">
    <source>
        <dbReference type="ARBA" id="ARBA00022692"/>
    </source>
</evidence>
<dbReference type="FunFam" id="3.30.430.20:FF:000007">
    <property type="entry name" value="Cysteine-rich receptor-like protein kinase 11"/>
    <property type="match status" value="1"/>
</dbReference>
<evidence type="ECO:0000259" key="17">
    <source>
        <dbReference type="PROSITE" id="PS50011"/>
    </source>
</evidence>
<evidence type="ECO:0000256" key="6">
    <source>
        <dbReference type="ARBA" id="ARBA00022737"/>
    </source>
</evidence>
<dbReference type="PANTHER" id="PTHR27002">
    <property type="entry name" value="RECEPTOR-LIKE SERINE/THREONINE-PROTEIN KINASE SD1-8"/>
    <property type="match status" value="1"/>
</dbReference>
<evidence type="ECO:0000256" key="10">
    <source>
        <dbReference type="ARBA" id="ARBA00022989"/>
    </source>
</evidence>
<evidence type="ECO:0000256" key="5">
    <source>
        <dbReference type="ARBA" id="ARBA00022729"/>
    </source>
</evidence>
<keyword evidence="5 16" id="KW-0732">Signal</keyword>
<feature type="domain" description="Protein kinase" evidence="17">
    <location>
        <begin position="347"/>
        <end position="525"/>
    </location>
</feature>
<dbReference type="OrthoDB" id="4062651at2759"/>
<dbReference type="InterPro" id="IPR008271">
    <property type="entry name" value="Ser/Thr_kinase_AS"/>
</dbReference>